<dbReference type="InterPro" id="IPR004119">
    <property type="entry name" value="EcKL"/>
</dbReference>
<evidence type="ECO:0000313" key="3">
    <source>
        <dbReference type="Proteomes" id="UP000594454"/>
    </source>
</evidence>
<proteinExistence type="predicted"/>
<name>A0A7R8UMX7_HERIL</name>
<dbReference type="InterPro" id="IPR015897">
    <property type="entry name" value="CHK_kinase-like"/>
</dbReference>
<accession>A0A7R8UMX7</accession>
<protein>
    <recommendedName>
        <fullName evidence="1">CHK kinase-like domain-containing protein</fullName>
    </recommendedName>
</protein>
<dbReference type="PANTHER" id="PTHR11012:SF48">
    <property type="entry name" value="CHK KINASE-LIKE DOMAIN-CONTAINING PROTEIN-RELATED"/>
    <property type="match status" value="1"/>
</dbReference>
<dbReference type="InterPro" id="IPR011009">
    <property type="entry name" value="Kinase-like_dom_sf"/>
</dbReference>
<keyword evidence="3" id="KW-1185">Reference proteome</keyword>
<dbReference type="OrthoDB" id="6334212at2759"/>
<dbReference type="EMBL" id="LR899010">
    <property type="protein sequence ID" value="CAD7083569.1"/>
    <property type="molecule type" value="Genomic_DNA"/>
</dbReference>
<evidence type="ECO:0000259" key="1">
    <source>
        <dbReference type="SMART" id="SM00587"/>
    </source>
</evidence>
<dbReference type="SMART" id="SM00587">
    <property type="entry name" value="CHK"/>
    <property type="match status" value="1"/>
</dbReference>
<dbReference type="Proteomes" id="UP000594454">
    <property type="component" value="Chromosome 2"/>
</dbReference>
<organism evidence="2 3">
    <name type="scientific">Hermetia illucens</name>
    <name type="common">Black soldier fly</name>
    <dbReference type="NCBI Taxonomy" id="343691"/>
    <lineage>
        <taxon>Eukaryota</taxon>
        <taxon>Metazoa</taxon>
        <taxon>Ecdysozoa</taxon>
        <taxon>Arthropoda</taxon>
        <taxon>Hexapoda</taxon>
        <taxon>Insecta</taxon>
        <taxon>Pterygota</taxon>
        <taxon>Neoptera</taxon>
        <taxon>Endopterygota</taxon>
        <taxon>Diptera</taxon>
        <taxon>Brachycera</taxon>
        <taxon>Stratiomyomorpha</taxon>
        <taxon>Stratiomyidae</taxon>
        <taxon>Hermetiinae</taxon>
        <taxon>Hermetia</taxon>
    </lineage>
</organism>
<dbReference type="SUPFAM" id="SSF56112">
    <property type="entry name" value="Protein kinase-like (PK-like)"/>
    <property type="match status" value="1"/>
</dbReference>
<evidence type="ECO:0000313" key="2">
    <source>
        <dbReference type="EMBL" id="CAD7083569.1"/>
    </source>
</evidence>
<feature type="domain" description="CHK kinase-like" evidence="1">
    <location>
        <begin position="131"/>
        <end position="332"/>
    </location>
</feature>
<dbReference type="InParanoid" id="A0A7R8UMX7"/>
<dbReference type="Pfam" id="PF02958">
    <property type="entry name" value="EcKL"/>
    <property type="match status" value="1"/>
</dbReference>
<dbReference type="PANTHER" id="PTHR11012">
    <property type="entry name" value="PROTEIN KINASE-LIKE DOMAIN-CONTAINING"/>
    <property type="match status" value="1"/>
</dbReference>
<reference evidence="2 3" key="1">
    <citation type="submission" date="2020-11" db="EMBL/GenBank/DDBJ databases">
        <authorList>
            <person name="Wallbank WR R."/>
            <person name="Pardo Diaz C."/>
            <person name="Kozak K."/>
            <person name="Martin S."/>
            <person name="Jiggins C."/>
            <person name="Moest M."/>
            <person name="Warren A I."/>
            <person name="Generalovic N T."/>
            <person name="Byers J.R.P. K."/>
            <person name="Montejo-Kovacevich G."/>
            <person name="Yen C E."/>
        </authorList>
    </citation>
    <scope>NUCLEOTIDE SEQUENCE [LARGE SCALE GENOMIC DNA]</scope>
</reference>
<gene>
    <name evidence="2" type="ORF">HERILL_LOCUS6518</name>
</gene>
<dbReference type="AlphaFoldDB" id="A0A7R8UMX7"/>
<dbReference type="Gene3D" id="3.90.1200.10">
    <property type="match status" value="1"/>
</dbReference>
<sequence>MEVFGEISSEEVNSLVKRYCDDKSRSLDDFKIESYIVRTSGDNPQGFLGVHYFLEINLCEISDPPDGRVKLKYFVKKVPKSVDSFIQYIDDLEVFKKECSLFKEVLPQLLNVNSEYGKFCPECYHVDMNLVILEDLADQKFQIRSSPGQLLDYPYLLCAMKALANMHSASVVLERKLQSRLIDLYPTYLIENAFPDWDANSPRSNSLLNALKVICSLIEIIPKYKDSPELPKIVETYQKRFRQMPEFARTSARFRNVFLHGDLWANNLMFKYDSQGSPIECKLVDFQLSRYGPPALDIVTLLNVTTTSAFRKDYFDVLLENYYQFFDDFLNAHDMNNIWIIDKLLFIT</sequence>